<dbReference type="EMBL" id="JAFVMH010000005">
    <property type="protein sequence ID" value="MBO1325774.1"/>
    <property type="molecule type" value="Genomic_DNA"/>
</dbReference>
<evidence type="ECO:0000256" key="12">
    <source>
        <dbReference type="ARBA" id="ARBA00048600"/>
    </source>
</evidence>
<comment type="subunit">
    <text evidence="3 14">Acetyl-CoA carboxylase is a heterohexamer of biotin carboxyl carrier protein, biotin carboxylase and the two subunits of carboxyl transferase in a 2:2 complex.</text>
</comment>
<dbReference type="PROSITE" id="PS00867">
    <property type="entry name" value="CPSASE_2"/>
    <property type="match status" value="1"/>
</dbReference>
<evidence type="ECO:0000256" key="10">
    <source>
        <dbReference type="ARBA" id="ARBA00022842"/>
    </source>
</evidence>
<evidence type="ECO:0000256" key="4">
    <source>
        <dbReference type="ARBA" id="ARBA00013263"/>
    </source>
</evidence>
<dbReference type="PANTHER" id="PTHR48095">
    <property type="entry name" value="PYRUVATE CARBOXYLASE SUBUNIT A"/>
    <property type="match status" value="1"/>
</dbReference>
<dbReference type="AlphaFoldDB" id="A0A939HQJ8"/>
<comment type="pathway">
    <text evidence="2 14">Lipid metabolism; malonyl-CoA biosynthesis; malonyl-CoA from acetyl-CoA: step 1/1.</text>
</comment>
<dbReference type="InterPro" id="IPR004549">
    <property type="entry name" value="Acetyl_CoA_COase_biotin_COase"/>
</dbReference>
<evidence type="ECO:0000256" key="13">
    <source>
        <dbReference type="PROSITE-ProRule" id="PRU00409"/>
    </source>
</evidence>
<dbReference type="InterPro" id="IPR005479">
    <property type="entry name" value="CPAse_ATP-bd"/>
</dbReference>
<keyword evidence="8 13" id="KW-0547">Nucleotide-binding</keyword>
<comment type="catalytic activity">
    <reaction evidence="12 14">
        <text>N(6)-biotinyl-L-lysyl-[protein] + hydrogencarbonate + ATP = N(6)-carboxybiotinyl-L-lysyl-[protein] + ADP + phosphate + H(+)</text>
        <dbReference type="Rhea" id="RHEA:13501"/>
        <dbReference type="Rhea" id="RHEA-COMP:10505"/>
        <dbReference type="Rhea" id="RHEA-COMP:10506"/>
        <dbReference type="ChEBI" id="CHEBI:15378"/>
        <dbReference type="ChEBI" id="CHEBI:17544"/>
        <dbReference type="ChEBI" id="CHEBI:30616"/>
        <dbReference type="ChEBI" id="CHEBI:43474"/>
        <dbReference type="ChEBI" id="CHEBI:83144"/>
        <dbReference type="ChEBI" id="CHEBI:83145"/>
        <dbReference type="ChEBI" id="CHEBI:456216"/>
        <dbReference type="EC" id="6.3.4.14"/>
    </reaction>
</comment>
<dbReference type="InterPro" id="IPR005482">
    <property type="entry name" value="Biotin_COase_C"/>
</dbReference>
<evidence type="ECO:0000259" key="15">
    <source>
        <dbReference type="PROSITE" id="PS50975"/>
    </source>
</evidence>
<dbReference type="InterPro" id="IPR011761">
    <property type="entry name" value="ATP-grasp"/>
</dbReference>
<dbReference type="GO" id="GO:0004075">
    <property type="term" value="F:biotin carboxylase activity"/>
    <property type="evidence" value="ECO:0007669"/>
    <property type="project" value="UniProtKB-EC"/>
</dbReference>
<dbReference type="SUPFAM" id="SSF56059">
    <property type="entry name" value="Glutathione synthetase ATP-binding domain-like"/>
    <property type="match status" value="1"/>
</dbReference>
<evidence type="ECO:0000256" key="7">
    <source>
        <dbReference type="ARBA" id="ARBA00022723"/>
    </source>
</evidence>
<dbReference type="InterPro" id="IPR051602">
    <property type="entry name" value="ACC_Biotin_Carboxylase"/>
</dbReference>
<keyword evidence="14" id="KW-0092">Biotin</keyword>
<evidence type="ECO:0000256" key="5">
    <source>
        <dbReference type="ARBA" id="ARBA00017242"/>
    </source>
</evidence>
<keyword evidence="14" id="KW-0444">Lipid biosynthesis</keyword>
<sequence length="457" mass="48996">MTLTFDTVLIANRGEVALRIARACKVLGLASVGLYAEGDDAQRHLALVDRAICIGPAAPGKSYLDKERVLRAARLTGAQAIHPGYGFLSENAAFAQAVAEAGLTLIGPPAAIIRAMGDKIEARRQMMAAGVPCLPGTEGALPEDMAQAHALCEAVGYPLIVKASGGGGGRGMRVVNSPAELDSAIQTARQEAVHAFANGDLYAERFLTTPRHIEIQVLADQMGHALWLSDRDCSVQRRHQKLVEEAPAHGISRAAVAELGQHCVAACQRMGYVGAGTFEFLYEDGRFYFIEMNTRLQVEHPVTEMVTGIDIVAEQIRVAGGLPLSISQDQITLDGHSIECRINAEDPQKFIPSPGKITRWRPPGGPGVRVESHLYEGYTIPPSYDSLIAKLVVHGATRADAIARMKAALGEMEIGGVLTTIPLHQRLMDESAFKSADISVHYLEKLLSRDDGGSNGQ</sequence>
<evidence type="ECO:0000259" key="16">
    <source>
        <dbReference type="PROSITE" id="PS50979"/>
    </source>
</evidence>
<dbReference type="PROSITE" id="PS50979">
    <property type="entry name" value="BC"/>
    <property type="match status" value="1"/>
</dbReference>
<evidence type="ECO:0000256" key="11">
    <source>
        <dbReference type="ARBA" id="ARBA00033786"/>
    </source>
</evidence>
<dbReference type="SMART" id="SM00878">
    <property type="entry name" value="Biotin_carb_C"/>
    <property type="match status" value="1"/>
</dbReference>
<dbReference type="Proteomes" id="UP000664073">
    <property type="component" value="Unassembled WGS sequence"/>
</dbReference>
<dbReference type="InterPro" id="IPR005481">
    <property type="entry name" value="BC-like_N"/>
</dbReference>
<keyword evidence="14" id="KW-0275">Fatty acid biosynthesis</keyword>
<accession>A0A939HQJ8</accession>
<keyword evidence="9 13" id="KW-0067">ATP-binding</keyword>
<dbReference type="NCBIfam" id="NF006367">
    <property type="entry name" value="PRK08591.1"/>
    <property type="match status" value="1"/>
</dbReference>
<dbReference type="EC" id="6.3.4.14" evidence="4 14"/>
<evidence type="ECO:0000256" key="9">
    <source>
        <dbReference type="ARBA" id="ARBA00022840"/>
    </source>
</evidence>
<dbReference type="PROSITE" id="PS00866">
    <property type="entry name" value="CPSASE_1"/>
    <property type="match status" value="1"/>
</dbReference>
<keyword evidence="18" id="KW-1185">Reference proteome</keyword>
<keyword evidence="14" id="KW-0276">Fatty acid metabolism</keyword>
<evidence type="ECO:0000256" key="3">
    <source>
        <dbReference type="ARBA" id="ARBA00011750"/>
    </source>
</evidence>
<comment type="caution">
    <text evidence="17">The sequence shown here is derived from an EMBL/GenBank/DDBJ whole genome shotgun (WGS) entry which is preliminary data.</text>
</comment>
<organism evidence="17 18">
    <name type="scientific">Acetobacter garciniae</name>
    <dbReference type="NCBI Taxonomy" id="2817435"/>
    <lineage>
        <taxon>Bacteria</taxon>
        <taxon>Pseudomonadati</taxon>
        <taxon>Pseudomonadota</taxon>
        <taxon>Alphaproteobacteria</taxon>
        <taxon>Acetobacterales</taxon>
        <taxon>Acetobacteraceae</taxon>
        <taxon>Acetobacter</taxon>
    </lineage>
</organism>
<evidence type="ECO:0000256" key="14">
    <source>
        <dbReference type="RuleBase" id="RU365063"/>
    </source>
</evidence>
<dbReference type="SUPFAM" id="SSF51246">
    <property type="entry name" value="Rudiment single hybrid motif"/>
    <property type="match status" value="1"/>
</dbReference>
<reference evidence="17" key="1">
    <citation type="submission" date="2021-03" db="EMBL/GenBank/DDBJ databases">
        <title>The complete genome sequence of Acetobacter sp. TBRC 12339.</title>
        <authorList>
            <person name="Charoenyingcharoen P."/>
            <person name="Yukphan P."/>
        </authorList>
    </citation>
    <scope>NUCLEOTIDE SEQUENCE</scope>
    <source>
        <strain evidence="17">TBRC 12339</strain>
    </source>
</reference>
<keyword evidence="10" id="KW-0460">Magnesium</keyword>
<name>A0A939HQJ8_9PROT</name>
<keyword evidence="6 14" id="KW-0436">Ligase</keyword>
<dbReference type="InterPro" id="IPR011054">
    <property type="entry name" value="Rudment_hybrid_motif"/>
</dbReference>
<dbReference type="GO" id="GO:0005524">
    <property type="term" value="F:ATP binding"/>
    <property type="evidence" value="ECO:0007669"/>
    <property type="project" value="UniProtKB-UniRule"/>
</dbReference>
<feature type="domain" description="Biotin carboxylation" evidence="16">
    <location>
        <begin position="4"/>
        <end position="448"/>
    </location>
</feature>
<dbReference type="NCBIfam" id="TIGR00514">
    <property type="entry name" value="accC"/>
    <property type="match status" value="1"/>
</dbReference>
<dbReference type="SUPFAM" id="SSF52440">
    <property type="entry name" value="PreATP-grasp domain"/>
    <property type="match status" value="1"/>
</dbReference>
<dbReference type="GO" id="GO:0006633">
    <property type="term" value="P:fatty acid biosynthetic process"/>
    <property type="evidence" value="ECO:0007669"/>
    <property type="project" value="UniProtKB-KW"/>
</dbReference>
<proteinExistence type="predicted"/>
<dbReference type="Pfam" id="PF00289">
    <property type="entry name" value="Biotin_carb_N"/>
    <property type="match status" value="1"/>
</dbReference>
<evidence type="ECO:0000256" key="2">
    <source>
        <dbReference type="ARBA" id="ARBA00004956"/>
    </source>
</evidence>
<feature type="domain" description="ATP-grasp" evidence="15">
    <location>
        <begin position="123"/>
        <end position="320"/>
    </location>
</feature>
<protein>
    <recommendedName>
        <fullName evidence="5 14">Biotin carboxylase</fullName>
        <ecNumber evidence="4 14">6.3.4.14</ecNumber>
    </recommendedName>
    <alternativeName>
        <fullName evidence="11 14">Acetyl-coenzyme A carboxylase biotin carboxylase subunit A</fullName>
    </alternativeName>
</protein>
<dbReference type="PANTHER" id="PTHR48095:SF2">
    <property type="entry name" value="BIOTIN CARBOXYLASE, CHLOROPLASTIC"/>
    <property type="match status" value="1"/>
</dbReference>
<keyword evidence="14" id="KW-0443">Lipid metabolism</keyword>
<gene>
    <name evidence="17" type="primary">accC</name>
    <name evidence="17" type="ORF">J2D77_11465</name>
</gene>
<evidence type="ECO:0000256" key="6">
    <source>
        <dbReference type="ARBA" id="ARBA00022598"/>
    </source>
</evidence>
<dbReference type="InterPro" id="IPR016185">
    <property type="entry name" value="PreATP-grasp_dom_sf"/>
</dbReference>
<evidence type="ECO:0000256" key="1">
    <source>
        <dbReference type="ARBA" id="ARBA00003761"/>
    </source>
</evidence>
<evidence type="ECO:0000313" key="18">
    <source>
        <dbReference type="Proteomes" id="UP000664073"/>
    </source>
</evidence>
<dbReference type="PROSITE" id="PS50975">
    <property type="entry name" value="ATP_GRASP"/>
    <property type="match status" value="1"/>
</dbReference>
<keyword evidence="7" id="KW-0479">Metal-binding</keyword>
<evidence type="ECO:0000313" key="17">
    <source>
        <dbReference type="EMBL" id="MBO1325774.1"/>
    </source>
</evidence>
<dbReference type="Pfam" id="PF02785">
    <property type="entry name" value="Biotin_carb_C"/>
    <property type="match status" value="1"/>
</dbReference>
<dbReference type="InterPro" id="IPR011764">
    <property type="entry name" value="Biotin_carboxylation_dom"/>
</dbReference>
<dbReference type="RefSeq" id="WP_207846417.1">
    <property type="nucleotide sequence ID" value="NZ_JAFVMH010000005.1"/>
</dbReference>
<dbReference type="Pfam" id="PF02786">
    <property type="entry name" value="CPSase_L_D2"/>
    <property type="match status" value="1"/>
</dbReference>
<evidence type="ECO:0000256" key="8">
    <source>
        <dbReference type="ARBA" id="ARBA00022741"/>
    </source>
</evidence>
<comment type="function">
    <text evidence="1 14">This protein is a component of the acetyl coenzyme A carboxylase complex; first, biotin carboxylase catalyzes the carboxylation of the carrier protein and then the transcarboxylase transfers the carboxyl group to form malonyl-CoA.</text>
</comment>
<dbReference type="GO" id="GO:0046872">
    <property type="term" value="F:metal ion binding"/>
    <property type="evidence" value="ECO:0007669"/>
    <property type="project" value="UniProtKB-KW"/>
</dbReference>
<dbReference type="Gene3D" id="3.30.470.20">
    <property type="entry name" value="ATP-grasp fold, B domain"/>
    <property type="match status" value="1"/>
</dbReference>